<dbReference type="InterPro" id="IPR011990">
    <property type="entry name" value="TPR-like_helical_dom_sf"/>
</dbReference>
<protein>
    <submittedName>
        <fullName evidence="1">Tetratricopeptide repeat protein</fullName>
    </submittedName>
</protein>
<name>A0A5C0B308_9BURK</name>
<organism evidence="1 2">
    <name type="scientific">Pigmentiphaga aceris</name>
    <dbReference type="NCBI Taxonomy" id="1940612"/>
    <lineage>
        <taxon>Bacteria</taxon>
        <taxon>Pseudomonadati</taxon>
        <taxon>Pseudomonadota</taxon>
        <taxon>Betaproteobacteria</taxon>
        <taxon>Burkholderiales</taxon>
        <taxon>Alcaligenaceae</taxon>
        <taxon>Pigmentiphaga</taxon>
    </lineage>
</organism>
<dbReference type="Gene3D" id="1.25.40.10">
    <property type="entry name" value="Tetratricopeptide repeat domain"/>
    <property type="match status" value="1"/>
</dbReference>
<dbReference type="RefSeq" id="WP_148817677.1">
    <property type="nucleotide sequence ID" value="NZ_CP043046.1"/>
</dbReference>
<reference evidence="1 2" key="1">
    <citation type="submission" date="2019-08" db="EMBL/GenBank/DDBJ databases">
        <title>Amphibian skin-associated Pigmentiphaga: genome sequence and occurrence across geography and hosts.</title>
        <authorList>
            <person name="Bletz M.C."/>
            <person name="Bunk B."/>
            <person name="Sproeer C."/>
            <person name="Biwer P."/>
            <person name="Reiter S."/>
            <person name="Rabemananjara F.C.E."/>
            <person name="Schulz S."/>
            <person name="Overmann J."/>
            <person name="Vences M."/>
        </authorList>
    </citation>
    <scope>NUCLEOTIDE SEQUENCE [LARGE SCALE GENOMIC DNA]</scope>
    <source>
        <strain evidence="1 2">Mada1488</strain>
    </source>
</reference>
<dbReference type="OrthoDB" id="8656053at2"/>
<gene>
    <name evidence="1" type="ORF">FXN63_22335</name>
</gene>
<dbReference type="Proteomes" id="UP000325161">
    <property type="component" value="Chromosome"/>
</dbReference>
<dbReference type="SUPFAM" id="SSF48452">
    <property type="entry name" value="TPR-like"/>
    <property type="match status" value="1"/>
</dbReference>
<evidence type="ECO:0000313" key="1">
    <source>
        <dbReference type="EMBL" id="QEI08266.1"/>
    </source>
</evidence>
<dbReference type="Pfam" id="PF14559">
    <property type="entry name" value="TPR_19"/>
    <property type="match status" value="1"/>
</dbReference>
<accession>A0A5C0B308</accession>
<dbReference type="EMBL" id="CP043046">
    <property type="protein sequence ID" value="QEI08266.1"/>
    <property type="molecule type" value="Genomic_DNA"/>
</dbReference>
<sequence length="154" mass="17058">MSQAAANLRSEYGQKLYDGLDALPSSKRLTSEQLEVIYSLAYAHVVQQQYAQALPIFTFLAQYGPTRKHYLTGLALSLRKVGRFDEAINMYSLVLVLFPDSLEAALHIAECQIGQNELGQARISLSQLVEATEDDPDLQTRARSLLELLSRGAA</sequence>
<proteinExistence type="predicted"/>
<evidence type="ECO:0000313" key="2">
    <source>
        <dbReference type="Proteomes" id="UP000325161"/>
    </source>
</evidence>
<dbReference type="AlphaFoldDB" id="A0A5C0B308"/>
<dbReference type="KEGG" id="pacr:FXN63_22335"/>
<keyword evidence="2" id="KW-1185">Reference proteome</keyword>